<dbReference type="EMBL" id="BARV01043363">
    <property type="protein sequence ID" value="GAI62490.1"/>
    <property type="molecule type" value="Genomic_DNA"/>
</dbReference>
<comment type="caution">
    <text evidence="1">The sequence shown here is derived from an EMBL/GenBank/DDBJ whole genome shotgun (WGS) entry which is preliminary data.</text>
</comment>
<proteinExistence type="predicted"/>
<sequence>VGNWIKHLDSEKDYQKNEILEIKDILSSVQEELEGVKNVVSIMNEMHPRGKSAQVFKQQAGVQTGISAVQTAVQTPNFDQFSLTERAIIWILLNTDMKLSYDDMASILGKE</sequence>
<name>X1RH85_9ZZZZ</name>
<feature type="non-terminal residue" evidence="1">
    <location>
        <position position="111"/>
    </location>
</feature>
<feature type="non-terminal residue" evidence="1">
    <location>
        <position position="1"/>
    </location>
</feature>
<accession>X1RH85</accession>
<protein>
    <submittedName>
        <fullName evidence="1">Uncharacterized protein</fullName>
    </submittedName>
</protein>
<dbReference type="AlphaFoldDB" id="X1RH85"/>
<reference evidence="1" key="1">
    <citation type="journal article" date="2014" name="Front. Microbiol.">
        <title>High frequency of phylogenetically diverse reductive dehalogenase-homologous genes in deep subseafloor sedimentary metagenomes.</title>
        <authorList>
            <person name="Kawai M."/>
            <person name="Futagami T."/>
            <person name="Toyoda A."/>
            <person name="Takaki Y."/>
            <person name="Nishi S."/>
            <person name="Hori S."/>
            <person name="Arai W."/>
            <person name="Tsubouchi T."/>
            <person name="Morono Y."/>
            <person name="Uchiyama I."/>
            <person name="Ito T."/>
            <person name="Fujiyama A."/>
            <person name="Inagaki F."/>
            <person name="Takami H."/>
        </authorList>
    </citation>
    <scope>NUCLEOTIDE SEQUENCE</scope>
    <source>
        <strain evidence="1">Expedition CK06-06</strain>
    </source>
</reference>
<gene>
    <name evidence="1" type="ORF">S06H3_64768</name>
</gene>
<organism evidence="1">
    <name type="scientific">marine sediment metagenome</name>
    <dbReference type="NCBI Taxonomy" id="412755"/>
    <lineage>
        <taxon>unclassified sequences</taxon>
        <taxon>metagenomes</taxon>
        <taxon>ecological metagenomes</taxon>
    </lineage>
</organism>
<evidence type="ECO:0000313" key="1">
    <source>
        <dbReference type="EMBL" id="GAI62490.1"/>
    </source>
</evidence>